<organism evidence="3 4">
    <name type="scientific">Monoraphidium neglectum</name>
    <dbReference type="NCBI Taxonomy" id="145388"/>
    <lineage>
        <taxon>Eukaryota</taxon>
        <taxon>Viridiplantae</taxon>
        <taxon>Chlorophyta</taxon>
        <taxon>core chlorophytes</taxon>
        <taxon>Chlorophyceae</taxon>
        <taxon>CS clade</taxon>
        <taxon>Sphaeropleales</taxon>
        <taxon>Selenastraceae</taxon>
        <taxon>Monoraphidium</taxon>
    </lineage>
</organism>
<accession>A0A0D2NDG2</accession>
<dbReference type="InterPro" id="IPR011989">
    <property type="entry name" value="ARM-like"/>
</dbReference>
<dbReference type="Gene3D" id="1.25.10.10">
    <property type="entry name" value="Leucine-rich Repeat Variant"/>
    <property type="match status" value="1"/>
</dbReference>
<dbReference type="EMBL" id="KK100864">
    <property type="protein sequence ID" value="KIZ03366.1"/>
    <property type="molecule type" value="Genomic_DNA"/>
</dbReference>
<evidence type="ECO:0000313" key="4">
    <source>
        <dbReference type="Proteomes" id="UP000054498"/>
    </source>
</evidence>
<feature type="region of interest" description="Disordered" evidence="2">
    <location>
        <begin position="92"/>
        <end position="122"/>
    </location>
</feature>
<dbReference type="GeneID" id="25737467"/>
<dbReference type="InterPro" id="IPR000225">
    <property type="entry name" value="Armadillo"/>
</dbReference>
<gene>
    <name evidence="3" type="ORF">MNEG_4590</name>
</gene>
<feature type="compositionally biased region" description="Gly residues" evidence="2">
    <location>
        <begin position="92"/>
        <end position="108"/>
    </location>
</feature>
<evidence type="ECO:0000256" key="1">
    <source>
        <dbReference type="PROSITE-ProRule" id="PRU00259"/>
    </source>
</evidence>
<keyword evidence="4" id="KW-1185">Reference proteome</keyword>
<proteinExistence type="predicted"/>
<dbReference type="SUPFAM" id="SSF48371">
    <property type="entry name" value="ARM repeat"/>
    <property type="match status" value="1"/>
</dbReference>
<dbReference type="InterPro" id="IPR016024">
    <property type="entry name" value="ARM-type_fold"/>
</dbReference>
<feature type="repeat" description="ARM" evidence="1">
    <location>
        <begin position="221"/>
        <end position="234"/>
    </location>
</feature>
<dbReference type="AlphaFoldDB" id="A0A0D2NDG2"/>
<dbReference type="KEGG" id="mng:MNEG_4590"/>
<dbReference type="PROSITE" id="PS50176">
    <property type="entry name" value="ARM_REPEAT"/>
    <property type="match status" value="1"/>
</dbReference>
<sequence length="428" mass="43886">MASMLLGVKDDGDARAFTHAVLECQYELADWLLRMASMSTPKIAAPALGALGRLLQACADRAAAARLAARCAKTPAVINSAAQLVADGGSGDRGGGATGGGASGGSVSGGDIRSNASRGGSRSDAVSRASFEIDCYNNLFAALNIDSAVALLRHTAHASPAACADLAAQPALVSAAATFLADASRAARQRDSLALLGAVVAQLPAGRAKVAFAALVACTPGVLPALVRLLNSPDAGDRFHAVRLVQFAAENVSAVAAALRQLPLPTALVALLRREGAGGCPPEQGGLCGTCLAALEVSWFMCTTDAWTCGTDLACSFADLLSRAPAATEALARQLDACPWHPLETSAAATIAKAVCTAAVEPGRQGHTDVLRRLVAAPGSLPAATARALEALLKFSYAQNFKCSAQQPVSQEQVWMRSWQQQQPPQRL</sequence>
<reference evidence="3 4" key="1">
    <citation type="journal article" date="2013" name="BMC Genomics">
        <title>Reconstruction of the lipid metabolism for the microalga Monoraphidium neglectum from its genome sequence reveals characteristics suitable for biofuel production.</title>
        <authorList>
            <person name="Bogen C."/>
            <person name="Al-Dilaimi A."/>
            <person name="Albersmeier A."/>
            <person name="Wichmann J."/>
            <person name="Grundmann M."/>
            <person name="Rupp O."/>
            <person name="Lauersen K.J."/>
            <person name="Blifernez-Klassen O."/>
            <person name="Kalinowski J."/>
            <person name="Goesmann A."/>
            <person name="Mussgnug J.H."/>
            <person name="Kruse O."/>
        </authorList>
    </citation>
    <scope>NUCLEOTIDE SEQUENCE [LARGE SCALE GENOMIC DNA]</scope>
    <source>
        <strain evidence="3 4">SAG 48.87</strain>
    </source>
</reference>
<evidence type="ECO:0000256" key="2">
    <source>
        <dbReference type="SAM" id="MobiDB-lite"/>
    </source>
</evidence>
<protein>
    <submittedName>
        <fullName evidence="3">Uncharacterized protein</fullName>
    </submittedName>
</protein>
<evidence type="ECO:0000313" key="3">
    <source>
        <dbReference type="EMBL" id="KIZ03366.1"/>
    </source>
</evidence>
<dbReference type="Proteomes" id="UP000054498">
    <property type="component" value="Unassembled WGS sequence"/>
</dbReference>
<dbReference type="RefSeq" id="XP_013902385.1">
    <property type="nucleotide sequence ID" value="XM_014046931.1"/>
</dbReference>
<name>A0A0D2NDG2_9CHLO</name>